<evidence type="ECO:0000256" key="3">
    <source>
        <dbReference type="ARBA" id="ARBA00022527"/>
    </source>
</evidence>
<evidence type="ECO:0000256" key="4">
    <source>
        <dbReference type="ARBA" id="ARBA00022679"/>
    </source>
</evidence>
<evidence type="ECO:0000313" key="13">
    <source>
        <dbReference type="Proteomes" id="UP001634007"/>
    </source>
</evidence>
<keyword evidence="6" id="KW-0418">Kinase</keyword>
<dbReference type="Gene3D" id="3.30.200.20">
    <property type="entry name" value="Phosphorylase Kinase, domain 1"/>
    <property type="match status" value="1"/>
</dbReference>
<feature type="region of interest" description="Disordered" evidence="10">
    <location>
        <begin position="1"/>
        <end position="24"/>
    </location>
</feature>
<proteinExistence type="predicted"/>
<keyword evidence="5" id="KW-0547">Nucleotide-binding</keyword>
<dbReference type="PANTHER" id="PTHR48006">
    <property type="entry name" value="LEUCINE-RICH REPEAT-CONTAINING PROTEIN DDB_G0281931-RELATED"/>
    <property type="match status" value="1"/>
</dbReference>
<dbReference type="InterPro" id="IPR011009">
    <property type="entry name" value="Kinase-like_dom_sf"/>
</dbReference>
<dbReference type="InterPro" id="IPR000719">
    <property type="entry name" value="Prot_kinase_dom"/>
</dbReference>
<organism evidence="12 13">
    <name type="scientific">Eucalyptus globulus</name>
    <name type="common">Tasmanian blue gum</name>
    <dbReference type="NCBI Taxonomy" id="34317"/>
    <lineage>
        <taxon>Eukaryota</taxon>
        <taxon>Viridiplantae</taxon>
        <taxon>Streptophyta</taxon>
        <taxon>Embryophyta</taxon>
        <taxon>Tracheophyta</taxon>
        <taxon>Spermatophyta</taxon>
        <taxon>Magnoliopsida</taxon>
        <taxon>eudicotyledons</taxon>
        <taxon>Gunneridae</taxon>
        <taxon>Pentapetalae</taxon>
        <taxon>rosids</taxon>
        <taxon>malvids</taxon>
        <taxon>Myrtales</taxon>
        <taxon>Myrtaceae</taxon>
        <taxon>Myrtoideae</taxon>
        <taxon>Eucalypteae</taxon>
        <taxon>Eucalyptus</taxon>
    </lineage>
</organism>
<protein>
    <recommendedName>
        <fullName evidence="2">non-specific serine/threonine protein kinase</fullName>
        <ecNumber evidence="2">2.7.11.1</ecNumber>
    </recommendedName>
</protein>
<dbReference type="SUPFAM" id="SSF56112">
    <property type="entry name" value="Protein kinase-like (PK-like)"/>
    <property type="match status" value="1"/>
</dbReference>
<evidence type="ECO:0000256" key="10">
    <source>
        <dbReference type="SAM" id="MobiDB-lite"/>
    </source>
</evidence>
<evidence type="ECO:0000256" key="8">
    <source>
        <dbReference type="ARBA" id="ARBA00047899"/>
    </source>
</evidence>
<feature type="domain" description="Protein kinase" evidence="11">
    <location>
        <begin position="1"/>
        <end position="290"/>
    </location>
</feature>
<comment type="catalytic activity">
    <reaction evidence="8">
        <text>L-threonyl-[protein] + ATP = O-phospho-L-threonyl-[protein] + ADP + H(+)</text>
        <dbReference type="Rhea" id="RHEA:46608"/>
        <dbReference type="Rhea" id="RHEA-COMP:11060"/>
        <dbReference type="Rhea" id="RHEA-COMP:11605"/>
        <dbReference type="ChEBI" id="CHEBI:15378"/>
        <dbReference type="ChEBI" id="CHEBI:30013"/>
        <dbReference type="ChEBI" id="CHEBI:30616"/>
        <dbReference type="ChEBI" id="CHEBI:61977"/>
        <dbReference type="ChEBI" id="CHEBI:456216"/>
        <dbReference type="EC" id="2.7.11.1"/>
    </reaction>
</comment>
<keyword evidence="13" id="KW-1185">Reference proteome</keyword>
<dbReference type="AlphaFoldDB" id="A0ABD3INV0"/>
<dbReference type="EC" id="2.7.11.1" evidence="2"/>
<evidence type="ECO:0000256" key="2">
    <source>
        <dbReference type="ARBA" id="ARBA00012513"/>
    </source>
</evidence>
<dbReference type="GO" id="GO:0005524">
    <property type="term" value="F:ATP binding"/>
    <property type="evidence" value="ECO:0007669"/>
    <property type="project" value="UniProtKB-KW"/>
</dbReference>
<evidence type="ECO:0000259" key="11">
    <source>
        <dbReference type="PROSITE" id="PS50011"/>
    </source>
</evidence>
<dbReference type="Pfam" id="PF07714">
    <property type="entry name" value="PK_Tyr_Ser-Thr"/>
    <property type="match status" value="1"/>
</dbReference>
<evidence type="ECO:0000256" key="9">
    <source>
        <dbReference type="ARBA" id="ARBA00048679"/>
    </source>
</evidence>
<dbReference type="PANTHER" id="PTHR48006:SF102">
    <property type="entry name" value="LEUCINE-RICH REPEAT-CONTAINING PROTEIN DDB_G0281931-RELATED"/>
    <property type="match status" value="1"/>
</dbReference>
<comment type="caution">
    <text evidence="12">The sequence shown here is derived from an EMBL/GenBank/DDBJ whole genome shotgun (WGS) entry which is preliminary data.</text>
</comment>
<evidence type="ECO:0000256" key="7">
    <source>
        <dbReference type="ARBA" id="ARBA00022840"/>
    </source>
</evidence>
<name>A0ABD3INV0_EUCGL</name>
<evidence type="ECO:0000256" key="5">
    <source>
        <dbReference type="ARBA" id="ARBA00022741"/>
    </source>
</evidence>
<keyword evidence="3" id="KW-0723">Serine/threonine-protein kinase</keyword>
<evidence type="ECO:0000256" key="1">
    <source>
        <dbReference type="ARBA" id="ARBA00004479"/>
    </source>
</evidence>
<accession>A0ABD3INV0</accession>
<feature type="compositionally biased region" description="Low complexity" evidence="10">
    <location>
        <begin position="1"/>
        <end position="12"/>
    </location>
</feature>
<keyword evidence="4" id="KW-0808">Transferase</keyword>
<comment type="catalytic activity">
    <reaction evidence="9">
        <text>L-seryl-[protein] + ATP = O-phospho-L-seryl-[protein] + ADP + H(+)</text>
        <dbReference type="Rhea" id="RHEA:17989"/>
        <dbReference type="Rhea" id="RHEA-COMP:9863"/>
        <dbReference type="Rhea" id="RHEA-COMP:11604"/>
        <dbReference type="ChEBI" id="CHEBI:15378"/>
        <dbReference type="ChEBI" id="CHEBI:29999"/>
        <dbReference type="ChEBI" id="CHEBI:30616"/>
        <dbReference type="ChEBI" id="CHEBI:83421"/>
        <dbReference type="ChEBI" id="CHEBI:456216"/>
        <dbReference type="EC" id="2.7.11.1"/>
    </reaction>
</comment>
<dbReference type="InterPro" id="IPR051824">
    <property type="entry name" value="LRR_Rcpt-Like_S/T_Kinase"/>
</dbReference>
<keyword evidence="7" id="KW-0067">ATP-binding</keyword>
<comment type="subcellular location">
    <subcellularLocation>
        <location evidence="1">Membrane</location>
        <topology evidence="1">Single-pass type I membrane protein</topology>
    </subcellularLocation>
</comment>
<evidence type="ECO:0000313" key="12">
    <source>
        <dbReference type="EMBL" id="KAL3715743.1"/>
    </source>
</evidence>
<gene>
    <name evidence="12" type="ORF">ACJRO7_007482</name>
</gene>
<reference evidence="12 13" key="1">
    <citation type="submission" date="2024-11" db="EMBL/GenBank/DDBJ databases">
        <title>Chromosome-level genome assembly of Eucalyptus globulus Labill. provides insights into its genome evolution.</title>
        <authorList>
            <person name="Li X."/>
        </authorList>
    </citation>
    <scope>NUCLEOTIDE SEQUENCE [LARGE SCALE GENOMIC DNA]</scope>
    <source>
        <strain evidence="12">CL2024</strain>
        <tissue evidence="12">Fresh tender leaves</tissue>
    </source>
</reference>
<dbReference type="PROSITE" id="PS50011">
    <property type="entry name" value="PROTEIN_KINASE_DOM"/>
    <property type="match status" value="1"/>
</dbReference>
<evidence type="ECO:0000256" key="6">
    <source>
        <dbReference type="ARBA" id="ARBA00022777"/>
    </source>
</evidence>
<dbReference type="GO" id="GO:0016020">
    <property type="term" value="C:membrane"/>
    <property type="evidence" value="ECO:0007669"/>
    <property type="project" value="UniProtKB-SubCell"/>
</dbReference>
<dbReference type="EMBL" id="JBJKBG010000011">
    <property type="protein sequence ID" value="KAL3715743.1"/>
    <property type="molecule type" value="Genomic_DNA"/>
</dbReference>
<sequence length="356" mass="40742">MVFNLPSVSSTDSSEDDPPAPPPRSFSLKELRQFETEVQVGHSVSAHENVLRLRGFCRIKKELLLVYPSMINKNLRYHLRHRPDQSTRPLGWTTRMRIALGVARGLGHLHNQGDVKIMQCDICTSIALIMHDGNAKERTIEWPRLKHPARVPSSSREEDSVDSNSYSQTYHLYKDVYVDTTYADGRVEFIAPEYLHTGKCTLRNDVYAFGKPPAKLDAFVYDENLGLKEWIGEFMNKNELGRLIDPNLQGNYVEEEAEQVVRLALLSADGNPSVRLEMSEVVRMLESQLFGQHHCSRSSWSRSECDSTRYYSCPASPSLEMALWLANAILRLQHEVHLLPLAVLPKFIYVYLQFHL</sequence>
<dbReference type="InterPro" id="IPR001245">
    <property type="entry name" value="Ser-Thr/Tyr_kinase_cat_dom"/>
</dbReference>
<dbReference type="GO" id="GO:0004674">
    <property type="term" value="F:protein serine/threonine kinase activity"/>
    <property type="evidence" value="ECO:0007669"/>
    <property type="project" value="UniProtKB-KW"/>
</dbReference>
<dbReference type="Proteomes" id="UP001634007">
    <property type="component" value="Unassembled WGS sequence"/>
</dbReference>
<dbReference type="Gene3D" id="1.10.510.10">
    <property type="entry name" value="Transferase(Phosphotransferase) domain 1"/>
    <property type="match status" value="1"/>
</dbReference>